<name>A0ABT3PLM3_9BACT</name>
<sequence length="68" mass="7833">MGKWKGIRKNIQKEKNLDIALYNLEVDKGETHDVAGEYPDVADKIRNIMQSARTESTHDAFKMEILNN</sequence>
<dbReference type="Proteomes" id="UP001207918">
    <property type="component" value="Unassembled WGS sequence"/>
</dbReference>
<comment type="caution">
    <text evidence="1">The sequence shown here is derived from an EMBL/GenBank/DDBJ whole genome shotgun (WGS) entry which is preliminary data.</text>
</comment>
<dbReference type="EMBL" id="JAGGJA010000004">
    <property type="protein sequence ID" value="MCW9706628.1"/>
    <property type="molecule type" value="Genomic_DNA"/>
</dbReference>
<dbReference type="SUPFAM" id="SSF53649">
    <property type="entry name" value="Alkaline phosphatase-like"/>
    <property type="match status" value="1"/>
</dbReference>
<proteinExistence type="predicted"/>
<protein>
    <submittedName>
        <fullName evidence="1">Uncharacterized protein</fullName>
    </submittedName>
</protein>
<gene>
    <name evidence="1" type="ORF">J6I44_07160</name>
</gene>
<accession>A0ABT3PLM3</accession>
<reference evidence="1 2" key="1">
    <citation type="submission" date="2021-03" db="EMBL/GenBank/DDBJ databases">
        <title>Aliifodinibius sp. nov., a new bacterium isolated from saline soil.</title>
        <authorList>
            <person name="Galisteo C."/>
            <person name="De La Haba R."/>
            <person name="Sanchez-Porro C."/>
            <person name="Ventosa A."/>
        </authorList>
    </citation>
    <scope>NUCLEOTIDE SEQUENCE [LARGE SCALE GENOMIC DNA]</scope>
    <source>
        <strain evidence="1 2">1BSP15-2V2</strain>
    </source>
</reference>
<organism evidence="1 2">
    <name type="scientific">Fodinibius salsisoli</name>
    <dbReference type="NCBI Taxonomy" id="2820877"/>
    <lineage>
        <taxon>Bacteria</taxon>
        <taxon>Pseudomonadati</taxon>
        <taxon>Balneolota</taxon>
        <taxon>Balneolia</taxon>
        <taxon>Balneolales</taxon>
        <taxon>Balneolaceae</taxon>
        <taxon>Fodinibius</taxon>
    </lineage>
</organism>
<evidence type="ECO:0000313" key="2">
    <source>
        <dbReference type="Proteomes" id="UP001207918"/>
    </source>
</evidence>
<dbReference type="Gene3D" id="3.30.1120.10">
    <property type="match status" value="1"/>
</dbReference>
<evidence type="ECO:0000313" key="1">
    <source>
        <dbReference type="EMBL" id="MCW9706628.1"/>
    </source>
</evidence>
<keyword evidence="2" id="KW-1185">Reference proteome</keyword>
<dbReference type="InterPro" id="IPR017850">
    <property type="entry name" value="Alkaline_phosphatase_core_sf"/>
</dbReference>